<proteinExistence type="predicted"/>
<name>A0A2T3KMG4_9GAMM</name>
<protein>
    <submittedName>
        <fullName evidence="1">Uncharacterized protein</fullName>
    </submittedName>
</protein>
<comment type="caution">
    <text evidence="1">The sequence shown here is derived from an EMBL/GenBank/DDBJ whole genome shotgun (WGS) entry which is preliminary data.</text>
</comment>
<dbReference type="Proteomes" id="UP000241426">
    <property type="component" value="Unassembled WGS sequence"/>
</dbReference>
<gene>
    <name evidence="1" type="ORF">C9J27_02935</name>
</gene>
<dbReference type="AlphaFoldDB" id="A0A2T3KMG4"/>
<reference evidence="1 2" key="1">
    <citation type="submission" date="2018-01" db="EMBL/GenBank/DDBJ databases">
        <title>Whole genome sequencing of Histamine producing bacteria.</title>
        <authorList>
            <person name="Butler K."/>
        </authorList>
    </citation>
    <scope>NUCLEOTIDE SEQUENCE [LARGE SCALE GENOMIC DNA]</scope>
    <source>
        <strain evidence="1 2">FS-7.2</strain>
    </source>
</reference>
<evidence type="ECO:0000313" key="2">
    <source>
        <dbReference type="Proteomes" id="UP000241426"/>
    </source>
</evidence>
<dbReference type="EMBL" id="PYNF01000002">
    <property type="protein sequence ID" value="PSV00997.1"/>
    <property type="molecule type" value="Genomic_DNA"/>
</dbReference>
<accession>A0A2T3KMG4</accession>
<dbReference type="InterPro" id="IPR058915">
    <property type="entry name" value="AcrVA2-like"/>
</dbReference>
<evidence type="ECO:0000313" key="1">
    <source>
        <dbReference type="EMBL" id="PSV00997.1"/>
    </source>
</evidence>
<dbReference type="RefSeq" id="WP_107288725.1">
    <property type="nucleotide sequence ID" value="NZ_PYNF01000002.1"/>
</dbReference>
<dbReference type="Pfam" id="PF26125">
    <property type="entry name" value="AcrVA2-like"/>
    <property type="match status" value="1"/>
</dbReference>
<organism evidence="1 2">
    <name type="scientific">Photobacterium kishitanii</name>
    <dbReference type="NCBI Taxonomy" id="318456"/>
    <lineage>
        <taxon>Bacteria</taxon>
        <taxon>Pseudomonadati</taxon>
        <taxon>Pseudomonadota</taxon>
        <taxon>Gammaproteobacteria</taxon>
        <taxon>Vibrionales</taxon>
        <taxon>Vibrionaceae</taxon>
        <taxon>Photobacterium</taxon>
    </lineage>
</organism>
<sequence>MIINLSAIIQNRPKDADFLKKIEQGYNQQNQFSYDPCKCFPSQLDTQDAHRPPFFGYMPEDKISSMLGTLTTAINSSHNLPLSGLMSVIKNEYPNLTTYFQGQGVDFESINPLMVQTFIKNVHCYENAPIVECTTQLYGMLIRCSDSSIPVSHFRPPYQTVYFDYSDIDVSDRVLIAEKYLVDGCYLHVTTCNSTDDSNVRKRMLNDDVSTRRAIELGFIDENDTNDLYTLLFICHDTQTGKLEEIEFSFVVSRNLDIELSNAIKALQPDEKDVDVNDDVILFSSMSEAVALVANQCLYMISQPLDRTLIKERNELYIALKRTHNVKKKRQIQKKIDGAKDCIRIGKQYYLDRDTDAVRNALTSNKRDAQLRCGHFKTVRYGKGRSETRIVFVMPYWTGEGRLGKSIRVKVQ</sequence>